<dbReference type="OrthoDB" id="6428583at2"/>
<dbReference type="RefSeq" id="WP_131864950.1">
    <property type="nucleotide sequence ID" value="NZ_SMCR01000003.1"/>
</dbReference>
<protein>
    <submittedName>
        <fullName evidence="1">Uncharacterized protein</fullName>
    </submittedName>
</protein>
<accession>A0A4R3YZW6</accession>
<dbReference type="AlphaFoldDB" id="A0A4R3YZW6"/>
<sequence>MKTLGLILENILEEICTGKKIFAPEADTQEAIVNFQQTAKAISFADSEGLIEQCQFAIDEYTERLTFSRVMVTGGVTARGHDFLKKRFSERHQKVS</sequence>
<dbReference type="EMBL" id="SMCR01000003">
    <property type="protein sequence ID" value="TCV98196.1"/>
    <property type="molecule type" value="Genomic_DNA"/>
</dbReference>
<comment type="caution">
    <text evidence="1">The sequence shown here is derived from an EMBL/GenBank/DDBJ whole genome shotgun (WGS) entry which is preliminary data.</text>
</comment>
<reference evidence="1 2" key="1">
    <citation type="submission" date="2019-03" db="EMBL/GenBank/DDBJ databases">
        <title>Genomic Encyclopedia of Type Strains, Phase IV (KMG-IV): sequencing the most valuable type-strain genomes for metagenomic binning, comparative biology and taxonomic classification.</title>
        <authorList>
            <person name="Goeker M."/>
        </authorList>
    </citation>
    <scope>NUCLEOTIDE SEQUENCE [LARGE SCALE GENOMIC DNA]</scope>
    <source>
        <strain evidence="1 2">DSM 19580</strain>
    </source>
</reference>
<dbReference type="Proteomes" id="UP000295719">
    <property type="component" value="Unassembled WGS sequence"/>
</dbReference>
<evidence type="ECO:0000313" key="1">
    <source>
        <dbReference type="EMBL" id="TCV98196.1"/>
    </source>
</evidence>
<proteinExistence type="predicted"/>
<gene>
    <name evidence="1" type="ORF">EDC52_103283</name>
</gene>
<keyword evidence="2" id="KW-1185">Reference proteome</keyword>
<evidence type="ECO:0000313" key="2">
    <source>
        <dbReference type="Proteomes" id="UP000295719"/>
    </source>
</evidence>
<name>A0A4R3YZW6_9GAMM</name>
<organism evidence="1 2">
    <name type="scientific">Biostraticola tofi</name>
    <dbReference type="NCBI Taxonomy" id="466109"/>
    <lineage>
        <taxon>Bacteria</taxon>
        <taxon>Pseudomonadati</taxon>
        <taxon>Pseudomonadota</taxon>
        <taxon>Gammaproteobacteria</taxon>
        <taxon>Enterobacterales</taxon>
        <taxon>Bruguierivoracaceae</taxon>
        <taxon>Biostraticola</taxon>
    </lineage>
</organism>